<dbReference type="Gene3D" id="3.40.50.2000">
    <property type="entry name" value="Glycogen Phosphorylase B"/>
    <property type="match status" value="1"/>
</dbReference>
<dbReference type="SUPFAM" id="SSF53756">
    <property type="entry name" value="UDP-Glycosyltransferase/glycogen phosphorylase"/>
    <property type="match status" value="1"/>
</dbReference>
<keyword evidence="1" id="KW-0812">Transmembrane</keyword>
<dbReference type="Proteomes" id="UP000515472">
    <property type="component" value="Chromosome"/>
</dbReference>
<evidence type="ECO:0000256" key="1">
    <source>
        <dbReference type="SAM" id="Phobius"/>
    </source>
</evidence>
<dbReference type="AlphaFoldDB" id="A0A7R7FS64"/>
<dbReference type="InterPro" id="IPR001296">
    <property type="entry name" value="Glyco_trans_1"/>
</dbReference>
<dbReference type="Gene3D" id="3.90.550.10">
    <property type="entry name" value="Spore Coat Polysaccharide Biosynthesis Protein SpsA, Chain A"/>
    <property type="match status" value="1"/>
</dbReference>
<keyword evidence="4" id="KW-0808">Transferase</keyword>
<gene>
    <name evidence="4" type="ORF">GEOBRER4_n1744</name>
</gene>
<dbReference type="InterPro" id="IPR029044">
    <property type="entry name" value="Nucleotide-diphossugar_trans"/>
</dbReference>
<dbReference type="EMBL" id="AP023213">
    <property type="protein sequence ID" value="BCO11343.1"/>
    <property type="molecule type" value="Genomic_DNA"/>
</dbReference>
<feature type="transmembrane region" description="Helical" evidence="1">
    <location>
        <begin position="644"/>
        <end position="663"/>
    </location>
</feature>
<dbReference type="GO" id="GO:0016757">
    <property type="term" value="F:glycosyltransferase activity"/>
    <property type="evidence" value="ECO:0007669"/>
    <property type="project" value="InterPro"/>
</dbReference>
<organism evidence="4 5">
    <name type="scientific">Citrifermentans bremense</name>
    <dbReference type="NCBI Taxonomy" id="60035"/>
    <lineage>
        <taxon>Bacteria</taxon>
        <taxon>Pseudomonadati</taxon>
        <taxon>Thermodesulfobacteriota</taxon>
        <taxon>Desulfuromonadia</taxon>
        <taxon>Geobacterales</taxon>
        <taxon>Geobacteraceae</taxon>
        <taxon>Citrifermentans</taxon>
    </lineage>
</organism>
<reference evidence="4 5" key="1">
    <citation type="submission" date="2020-06" db="EMBL/GenBank/DDBJ databases">
        <title>Interaction of electrochemicaly active bacteria, Geobacter bremensis R4 on different carbon anode.</title>
        <authorList>
            <person name="Meng L."/>
            <person name="Yoshida N."/>
        </authorList>
    </citation>
    <scope>NUCLEOTIDE SEQUENCE [LARGE SCALE GENOMIC DNA]</scope>
    <source>
        <strain evidence="4 5">R4</strain>
    </source>
</reference>
<sequence length="696" mass="77279">MRDAVKNMLVHLGTLLYRLRPSSRVPEVFFLFPFFHVGGAERVHAEIIKEAAPRSPLVFITHRSQGDALRETFAENARIVELSRWTGNPVSAAVVVGYLAAVINSSTRPLVFSSNTPLFYTLLPYLKEDAFVVDLIHAFGGGIESISLPLAARLDRRIVIDYHTFEDLNRQYADCNMPDDLLKRIDVVENGVAVPVVKPERVATEPLRVLYVGRGTEEKRVHLVGRIARLCHELGVPADFTLVGALMHAVDLADHPYCRFTGELQDPEAVAAVYRASDILLLTSEREGFPMVVMEAMANGVVPATTDVGGISHHLRDGENGFLLGDCRDEDDLVRRFAAIVERLHQDRPLLHRLSDAAYAHAAANFSGKGFESYYGKLFATLPAVAGEPMRPLLSVVVCTYNREALLRHCLQSLAGQTLDKERYEVLVIDNNSTDGTRTVASSFAPRIPNLRLVLEPRQGVSHARNRGWREAQGELVAYIDDDAQACPEWCERIVAAFTTMSPRPVAVGGEIRPWYEATPPSWFCDDFELRSWGKGAGFLKPPRAKHGFSGANMAFAKSALEELGGFSPRYGCATGESTGPGEETDFAQRLYSKHPLFWYDPAIFVRHWTPARFTTVSFILRRSYNSGRSLAVMQGRRICSASYLMAFSAALFLMAATPFALLRPSRPLKTEMVRRAEDLAGRVGYLLGRAPKTKN</sequence>
<dbReference type="PANTHER" id="PTHR43685:SF3">
    <property type="entry name" value="SLR2126 PROTEIN"/>
    <property type="match status" value="1"/>
</dbReference>
<evidence type="ECO:0000313" key="4">
    <source>
        <dbReference type="EMBL" id="BCO11343.1"/>
    </source>
</evidence>
<evidence type="ECO:0000313" key="5">
    <source>
        <dbReference type="Proteomes" id="UP000515472"/>
    </source>
</evidence>
<proteinExistence type="predicted"/>
<protein>
    <submittedName>
        <fullName evidence="4">Glycosyl transferase, group 1</fullName>
    </submittedName>
</protein>
<keyword evidence="1" id="KW-0472">Membrane</keyword>
<dbReference type="Pfam" id="PF00534">
    <property type="entry name" value="Glycos_transf_1"/>
    <property type="match status" value="1"/>
</dbReference>
<dbReference type="Pfam" id="PF00535">
    <property type="entry name" value="Glycos_transf_2"/>
    <property type="match status" value="1"/>
</dbReference>
<feature type="domain" description="Glycosyl transferase family 1" evidence="2">
    <location>
        <begin position="202"/>
        <end position="359"/>
    </location>
</feature>
<dbReference type="InterPro" id="IPR050834">
    <property type="entry name" value="Glycosyltransf_2"/>
</dbReference>
<keyword evidence="1" id="KW-1133">Transmembrane helix</keyword>
<feature type="domain" description="Glycosyltransferase 2-like" evidence="3">
    <location>
        <begin position="395"/>
        <end position="564"/>
    </location>
</feature>
<dbReference type="PANTHER" id="PTHR43685">
    <property type="entry name" value="GLYCOSYLTRANSFERASE"/>
    <property type="match status" value="1"/>
</dbReference>
<keyword evidence="5" id="KW-1185">Reference proteome</keyword>
<dbReference type="CDD" id="cd03801">
    <property type="entry name" value="GT4_PimA-like"/>
    <property type="match status" value="1"/>
</dbReference>
<evidence type="ECO:0000259" key="2">
    <source>
        <dbReference type="Pfam" id="PF00534"/>
    </source>
</evidence>
<name>A0A7R7FS64_9BACT</name>
<dbReference type="SUPFAM" id="SSF53448">
    <property type="entry name" value="Nucleotide-diphospho-sugar transferases"/>
    <property type="match status" value="1"/>
</dbReference>
<evidence type="ECO:0000259" key="3">
    <source>
        <dbReference type="Pfam" id="PF00535"/>
    </source>
</evidence>
<accession>A0A7R7FS64</accession>
<dbReference type="InterPro" id="IPR001173">
    <property type="entry name" value="Glyco_trans_2-like"/>
</dbReference>